<dbReference type="OrthoDB" id="9793039at2"/>
<dbReference type="InterPro" id="IPR037523">
    <property type="entry name" value="VOC_core"/>
</dbReference>
<accession>A0A136PU35</accession>
<dbReference type="InterPro" id="IPR052164">
    <property type="entry name" value="Anthracycline_SecMetBiosynth"/>
</dbReference>
<feature type="domain" description="VOC" evidence="1">
    <location>
        <begin position="5"/>
        <end position="120"/>
    </location>
</feature>
<dbReference type="Pfam" id="PF00903">
    <property type="entry name" value="Glyoxalase"/>
    <property type="match status" value="1"/>
</dbReference>
<dbReference type="EMBL" id="LRQV01000029">
    <property type="protein sequence ID" value="KXK61932.1"/>
    <property type="molecule type" value="Genomic_DNA"/>
</dbReference>
<name>A0A136PU35_9ACTN</name>
<evidence type="ECO:0000313" key="2">
    <source>
        <dbReference type="EMBL" id="KXK61932.1"/>
    </source>
</evidence>
<dbReference type="PROSITE" id="PS51819">
    <property type="entry name" value="VOC"/>
    <property type="match status" value="1"/>
</dbReference>
<organism evidence="2 3">
    <name type="scientific">Micromonospora rosaria</name>
    <dbReference type="NCBI Taxonomy" id="47874"/>
    <lineage>
        <taxon>Bacteria</taxon>
        <taxon>Bacillati</taxon>
        <taxon>Actinomycetota</taxon>
        <taxon>Actinomycetes</taxon>
        <taxon>Micromonosporales</taxon>
        <taxon>Micromonosporaceae</taxon>
        <taxon>Micromonospora</taxon>
    </lineage>
</organism>
<dbReference type="RefSeq" id="WP_067363650.1">
    <property type="nucleotide sequence ID" value="NZ_JBIUBN010000011.1"/>
</dbReference>
<evidence type="ECO:0000313" key="3">
    <source>
        <dbReference type="Proteomes" id="UP000070620"/>
    </source>
</evidence>
<dbReference type="Gene3D" id="3.10.180.10">
    <property type="entry name" value="2,3-Dihydroxybiphenyl 1,2-Dioxygenase, domain 1"/>
    <property type="match status" value="1"/>
</dbReference>
<comment type="caution">
    <text evidence="2">The sequence shown here is derived from an EMBL/GenBank/DDBJ whole genome shotgun (WGS) entry which is preliminary data.</text>
</comment>
<proteinExistence type="predicted"/>
<dbReference type="Proteomes" id="UP000070620">
    <property type="component" value="Unassembled WGS sequence"/>
</dbReference>
<gene>
    <name evidence="2" type="ORF">AWW66_10845</name>
</gene>
<dbReference type="PANTHER" id="PTHR33993">
    <property type="entry name" value="GLYOXALASE-RELATED"/>
    <property type="match status" value="1"/>
</dbReference>
<dbReference type="AlphaFoldDB" id="A0A136PU35"/>
<protein>
    <submittedName>
        <fullName evidence="2">Glyoxalase</fullName>
    </submittedName>
</protein>
<dbReference type="InterPro" id="IPR004360">
    <property type="entry name" value="Glyas_Fos-R_dOase_dom"/>
</dbReference>
<sequence length="122" mass="12466">MSTAPVTWFEVGTDRPDEAEGFYGGLFGWSFEEQGTVDGGSYRVTGAGGPAGVGGAIRATDDGVPGYAVFYVQVPNVADACRRAESAGGRVVRPPVTAPSGLVHARLADPTGNEFGVFASPA</sequence>
<keyword evidence="3" id="KW-1185">Reference proteome</keyword>
<evidence type="ECO:0000259" key="1">
    <source>
        <dbReference type="PROSITE" id="PS51819"/>
    </source>
</evidence>
<dbReference type="CDD" id="cd07247">
    <property type="entry name" value="SgaA_N_like"/>
    <property type="match status" value="1"/>
</dbReference>
<dbReference type="InterPro" id="IPR029068">
    <property type="entry name" value="Glyas_Bleomycin-R_OHBP_Dase"/>
</dbReference>
<reference evidence="2 3" key="1">
    <citation type="submission" date="2016-01" db="EMBL/GenBank/DDBJ databases">
        <title>Whole genome sequence and analysis of Micromonospora rosaria DSM 803, which can produce antibacterial substance rosamicin.</title>
        <authorList>
            <person name="Yang H."/>
            <person name="He X."/>
            <person name="Zhu D."/>
        </authorList>
    </citation>
    <scope>NUCLEOTIDE SEQUENCE [LARGE SCALE GENOMIC DNA]</scope>
    <source>
        <strain evidence="2 3">DSM 803</strain>
    </source>
</reference>
<dbReference type="PANTHER" id="PTHR33993:SF14">
    <property type="entry name" value="GB|AAF24581.1"/>
    <property type="match status" value="1"/>
</dbReference>
<dbReference type="SUPFAM" id="SSF54593">
    <property type="entry name" value="Glyoxalase/Bleomycin resistance protein/Dihydroxybiphenyl dioxygenase"/>
    <property type="match status" value="1"/>
</dbReference>